<evidence type="ECO:0000313" key="3">
    <source>
        <dbReference type="Proteomes" id="UP000324897"/>
    </source>
</evidence>
<name>A0A5J9T9U1_9POAL</name>
<reference evidence="2 3" key="1">
    <citation type="journal article" date="2019" name="Sci. Rep.">
        <title>A high-quality genome of Eragrostis curvula grass provides insights into Poaceae evolution and supports new strategies to enhance forage quality.</title>
        <authorList>
            <person name="Carballo J."/>
            <person name="Santos B.A.C.M."/>
            <person name="Zappacosta D."/>
            <person name="Garbus I."/>
            <person name="Selva J.P."/>
            <person name="Gallo C.A."/>
            <person name="Diaz A."/>
            <person name="Albertini E."/>
            <person name="Caccamo M."/>
            <person name="Echenique V."/>
        </authorList>
    </citation>
    <scope>NUCLEOTIDE SEQUENCE [LARGE SCALE GENOMIC DNA]</scope>
    <source>
        <strain evidence="3">cv. Victoria</strain>
        <tissue evidence="2">Leaf</tissue>
    </source>
</reference>
<gene>
    <name evidence="2" type="ORF">EJB05_41556</name>
</gene>
<dbReference type="Pfam" id="PF17184">
    <property type="entry name" value="Rit1_C"/>
    <property type="match status" value="1"/>
</dbReference>
<proteinExistence type="predicted"/>
<dbReference type="AlphaFoldDB" id="A0A5J9T9U1"/>
<accession>A0A5J9T9U1</accession>
<protein>
    <recommendedName>
        <fullName evidence="1">Rit1 N-terminal domain-containing protein</fullName>
    </recommendedName>
</protein>
<dbReference type="InterPro" id="IPR033449">
    <property type="entry name" value="Rit1_N"/>
</dbReference>
<keyword evidence="3" id="KW-1185">Reference proteome</keyword>
<dbReference type="OrthoDB" id="45256at2759"/>
<sequence length="291" mass="31416">MLGGAAHQAAGGESTLYNALRRTRPSWPRSPTSAPACGMRRPATCYFKSAGGHGDSWAFSTARLNLHLALLAGRISSFFIFKASDNHNFASVVIVWETLEYEVPVGEGSKTINHHQVTRRYIRVPSSDVGGGVGRRRRRVVAHLLLLLTVLVDVFGDLLEPVLDGVHPGPEVVADDDLRGECGGQLEPAAPGGAAGGEAVQVGLAQELVEHVLHVVRDVPRLPHPQLDVVVGALAPLLVGVLDERLQPLQLVAEQQDVLVHAAEQRRLLHRLVGQAVQHERDGSRCHGRCR</sequence>
<dbReference type="Gramene" id="TVU08165">
    <property type="protein sequence ID" value="TVU08165"/>
    <property type="gene ID" value="EJB05_41556"/>
</dbReference>
<dbReference type="EMBL" id="RWGY01000039">
    <property type="protein sequence ID" value="TVU08165.1"/>
    <property type="molecule type" value="Genomic_DNA"/>
</dbReference>
<evidence type="ECO:0000313" key="2">
    <source>
        <dbReference type="EMBL" id="TVU08165.1"/>
    </source>
</evidence>
<organism evidence="2 3">
    <name type="scientific">Eragrostis curvula</name>
    <name type="common">weeping love grass</name>
    <dbReference type="NCBI Taxonomy" id="38414"/>
    <lineage>
        <taxon>Eukaryota</taxon>
        <taxon>Viridiplantae</taxon>
        <taxon>Streptophyta</taxon>
        <taxon>Embryophyta</taxon>
        <taxon>Tracheophyta</taxon>
        <taxon>Spermatophyta</taxon>
        <taxon>Magnoliopsida</taxon>
        <taxon>Liliopsida</taxon>
        <taxon>Poales</taxon>
        <taxon>Poaceae</taxon>
        <taxon>PACMAD clade</taxon>
        <taxon>Chloridoideae</taxon>
        <taxon>Eragrostideae</taxon>
        <taxon>Eragrostidinae</taxon>
        <taxon>Eragrostis</taxon>
    </lineage>
</organism>
<feature type="domain" description="Rit1 N-terminal" evidence="1">
    <location>
        <begin position="41"/>
        <end position="78"/>
    </location>
</feature>
<dbReference type="Proteomes" id="UP000324897">
    <property type="component" value="Chromosome 3"/>
</dbReference>
<evidence type="ECO:0000259" key="1">
    <source>
        <dbReference type="Pfam" id="PF17184"/>
    </source>
</evidence>
<comment type="caution">
    <text evidence="2">The sequence shown here is derived from an EMBL/GenBank/DDBJ whole genome shotgun (WGS) entry which is preliminary data.</text>
</comment>